<reference evidence="2 3" key="1">
    <citation type="submission" date="2015-11" db="EMBL/GenBank/DDBJ databases">
        <title>Whole-Genome Sequence of Candidatus Oderbacter manganicum from the National Park Lower Oder Valley, Germany.</title>
        <authorList>
            <person name="Braun B."/>
            <person name="Liere K."/>
            <person name="Szewzyk U."/>
        </authorList>
    </citation>
    <scope>NUCLEOTIDE SEQUENCE [LARGE SCALE GENOMIC DNA]</scope>
    <source>
        <strain evidence="2 3">OTSz_A_272</strain>
    </source>
</reference>
<dbReference type="Proteomes" id="UP000092498">
    <property type="component" value="Chromosome"/>
</dbReference>
<protein>
    <recommendedName>
        <fullName evidence="4">DUF4345 domain-containing protein</fullName>
    </recommendedName>
</protein>
<sequence>MTGAWRVWIIVWCWAVVAFGALLAAGAIPGIDAPARALFILFSGDPATADVYAHPAVRFGLGLQGALTIGWGLTMLALVRTPSIGVSQWRALSVALFAWFVIDSAISISTGFWLNAISNTGLLVAYLIPVLASGVLKRA</sequence>
<evidence type="ECO:0000256" key="1">
    <source>
        <dbReference type="SAM" id="Phobius"/>
    </source>
</evidence>
<organism evidence="2 3">
    <name type="scientific">Candidatus Viadribacter manganicus</name>
    <dbReference type="NCBI Taxonomy" id="1759059"/>
    <lineage>
        <taxon>Bacteria</taxon>
        <taxon>Pseudomonadati</taxon>
        <taxon>Pseudomonadota</taxon>
        <taxon>Alphaproteobacteria</taxon>
        <taxon>Hyphomonadales</taxon>
        <taxon>Hyphomonadaceae</taxon>
        <taxon>Candidatus Viadribacter</taxon>
    </lineage>
</organism>
<dbReference type="EMBL" id="CP013244">
    <property type="protein sequence ID" value="ANP45072.1"/>
    <property type="molecule type" value="Genomic_DNA"/>
</dbReference>
<evidence type="ECO:0000313" key="2">
    <source>
        <dbReference type="EMBL" id="ANP45072.1"/>
    </source>
</evidence>
<feature type="transmembrane region" description="Helical" evidence="1">
    <location>
        <begin position="91"/>
        <end position="114"/>
    </location>
</feature>
<proteinExistence type="predicted"/>
<dbReference type="KEGG" id="cbot:ATE48_03610"/>
<feature type="transmembrane region" description="Helical" evidence="1">
    <location>
        <begin position="61"/>
        <end position="79"/>
    </location>
</feature>
<evidence type="ECO:0008006" key="4">
    <source>
        <dbReference type="Google" id="ProtNLM"/>
    </source>
</evidence>
<keyword evidence="1" id="KW-0812">Transmembrane</keyword>
<dbReference type="RefSeq" id="WP_066767894.1">
    <property type="nucleotide sequence ID" value="NZ_CP013244.1"/>
</dbReference>
<dbReference type="InParanoid" id="A0A1B1AEV1"/>
<accession>A0A1B1AEV1</accession>
<dbReference type="OrthoDB" id="7620554at2"/>
<gene>
    <name evidence="2" type="ORF">ATE48_03610</name>
</gene>
<keyword evidence="1" id="KW-0472">Membrane</keyword>
<name>A0A1B1AEV1_9PROT</name>
<dbReference type="AlphaFoldDB" id="A0A1B1AEV1"/>
<evidence type="ECO:0000313" key="3">
    <source>
        <dbReference type="Proteomes" id="UP000092498"/>
    </source>
</evidence>
<keyword evidence="3" id="KW-1185">Reference proteome</keyword>
<feature type="transmembrane region" description="Helical" evidence="1">
    <location>
        <begin position="120"/>
        <end position="136"/>
    </location>
</feature>
<keyword evidence="1" id="KW-1133">Transmembrane helix</keyword>